<organism evidence="2">
    <name type="scientific">uncultured Gemmatimonadota bacterium</name>
    <dbReference type="NCBI Taxonomy" id="203437"/>
    <lineage>
        <taxon>Bacteria</taxon>
        <taxon>Pseudomonadati</taxon>
        <taxon>Gemmatimonadota</taxon>
        <taxon>environmental samples</taxon>
    </lineage>
</organism>
<feature type="region of interest" description="Disordered" evidence="1">
    <location>
        <begin position="50"/>
        <end position="82"/>
    </location>
</feature>
<name>A0A6J4MQ24_9BACT</name>
<dbReference type="AlphaFoldDB" id="A0A6J4MQ24"/>
<feature type="non-terminal residue" evidence="2">
    <location>
        <position position="82"/>
    </location>
</feature>
<sequence length="82" mass="7175">AAAFAAGAAADPAGAVRGVWRAVGGAAGVGAGGGGGGALGVRVRGAGASLAGPAQRAGDRAGAAHQPCAGVDGAPDDAESGV</sequence>
<evidence type="ECO:0000256" key="1">
    <source>
        <dbReference type="SAM" id="MobiDB-lite"/>
    </source>
</evidence>
<reference evidence="2" key="1">
    <citation type="submission" date="2020-02" db="EMBL/GenBank/DDBJ databases">
        <authorList>
            <person name="Meier V. D."/>
        </authorList>
    </citation>
    <scope>NUCLEOTIDE SEQUENCE</scope>
    <source>
        <strain evidence="2">AVDCRST_MAG89</strain>
    </source>
</reference>
<proteinExistence type="predicted"/>
<feature type="non-terminal residue" evidence="2">
    <location>
        <position position="1"/>
    </location>
</feature>
<protein>
    <submittedName>
        <fullName evidence="2">Uncharacterized protein</fullName>
    </submittedName>
</protein>
<accession>A0A6J4MQ24</accession>
<evidence type="ECO:0000313" key="2">
    <source>
        <dbReference type="EMBL" id="CAA9365601.1"/>
    </source>
</evidence>
<gene>
    <name evidence="2" type="ORF">AVDCRST_MAG89-4066</name>
</gene>
<dbReference type="EMBL" id="CADCTV010000852">
    <property type="protein sequence ID" value="CAA9365601.1"/>
    <property type="molecule type" value="Genomic_DNA"/>
</dbReference>